<dbReference type="SUPFAM" id="SSF55331">
    <property type="entry name" value="Tautomerase/MIF"/>
    <property type="match status" value="1"/>
</dbReference>
<comment type="caution">
    <text evidence="1">The sequence shown here is derived from an EMBL/GenBank/DDBJ whole genome shotgun (WGS) entry which is preliminary data.</text>
</comment>
<dbReference type="PANTHER" id="PTHR38460:SF1">
    <property type="entry name" value="TAUTOMERASE YOLI-RELATED"/>
    <property type="match status" value="1"/>
</dbReference>
<name>A0A7W2EDV5_9BURK</name>
<keyword evidence="2" id="KW-1185">Reference proteome</keyword>
<dbReference type="EMBL" id="JACEZS010000001">
    <property type="protein sequence ID" value="MBA5603835.1"/>
    <property type="molecule type" value="Genomic_DNA"/>
</dbReference>
<dbReference type="Gene3D" id="3.30.429.10">
    <property type="entry name" value="Macrophage Migration Inhibitory Factor"/>
    <property type="match status" value="1"/>
</dbReference>
<gene>
    <name evidence="1" type="ORF">H3H36_00470</name>
</gene>
<evidence type="ECO:0000313" key="1">
    <source>
        <dbReference type="EMBL" id="MBA5603835.1"/>
    </source>
</evidence>
<dbReference type="Proteomes" id="UP000566711">
    <property type="component" value="Unassembled WGS sequence"/>
</dbReference>
<evidence type="ECO:0000313" key="2">
    <source>
        <dbReference type="Proteomes" id="UP000566711"/>
    </source>
</evidence>
<reference evidence="1 2" key="1">
    <citation type="submission" date="2020-07" db="EMBL/GenBank/DDBJ databases">
        <title>Novel species isolated from subtropical streams in China.</title>
        <authorList>
            <person name="Lu H."/>
        </authorList>
    </citation>
    <scope>NUCLEOTIDE SEQUENCE [LARGE SCALE GENOMIC DNA]</scope>
    <source>
        <strain evidence="1 2">FT3S</strain>
    </source>
</reference>
<dbReference type="Pfam" id="PF14552">
    <property type="entry name" value="Tautomerase_2"/>
    <property type="match status" value="1"/>
</dbReference>
<dbReference type="AlphaFoldDB" id="A0A7W2EDV5"/>
<organism evidence="1 2">
    <name type="scientific">Rugamonas fusca</name>
    <dbReference type="NCBI Taxonomy" id="2758568"/>
    <lineage>
        <taxon>Bacteria</taxon>
        <taxon>Pseudomonadati</taxon>
        <taxon>Pseudomonadota</taxon>
        <taxon>Betaproteobacteria</taxon>
        <taxon>Burkholderiales</taxon>
        <taxon>Oxalobacteraceae</taxon>
        <taxon>Telluria group</taxon>
        <taxon>Rugamonas</taxon>
    </lineage>
</organism>
<dbReference type="InterPro" id="IPR037479">
    <property type="entry name" value="Tauto_MSAD"/>
</dbReference>
<dbReference type="RefSeq" id="WP_182213018.1">
    <property type="nucleotide sequence ID" value="NZ_JACEZS010000001.1"/>
</dbReference>
<proteinExistence type="predicted"/>
<dbReference type="InterPro" id="IPR014347">
    <property type="entry name" value="Tautomerase/MIF_sf"/>
</dbReference>
<accession>A0A7W2EDV5</accession>
<sequence>MPMSRISLLKGKSPEYLRAVSDSLHQALVDTFGVPADDRFQVIHQHEPYEMSFDRHYMAGPRSDDYMLINVTAGRARSTAVKQAFYGRLVELLAESPGVSPQDVMVVITTTQADDWSFGGGELYAPGAAWQNAMAEAQP</sequence>
<dbReference type="PANTHER" id="PTHR38460">
    <property type="entry name" value="TAUTOMERASE YOLI-RELATED"/>
    <property type="match status" value="1"/>
</dbReference>
<protein>
    <submittedName>
        <fullName evidence="1">Tautomerase family protein</fullName>
    </submittedName>
</protein>